<dbReference type="Proteomes" id="UP000814128">
    <property type="component" value="Unassembled WGS sequence"/>
</dbReference>
<reference evidence="1" key="1">
    <citation type="submission" date="2021-02" db="EMBL/GenBank/DDBJ databases">
        <authorList>
            <consortium name="DOE Joint Genome Institute"/>
            <person name="Ahrendt S."/>
            <person name="Looney B.P."/>
            <person name="Miyauchi S."/>
            <person name="Morin E."/>
            <person name="Drula E."/>
            <person name="Courty P.E."/>
            <person name="Chicoki N."/>
            <person name="Fauchery L."/>
            <person name="Kohler A."/>
            <person name="Kuo A."/>
            <person name="Labutti K."/>
            <person name="Pangilinan J."/>
            <person name="Lipzen A."/>
            <person name="Riley R."/>
            <person name="Andreopoulos W."/>
            <person name="He G."/>
            <person name="Johnson J."/>
            <person name="Barry K.W."/>
            <person name="Grigoriev I.V."/>
            <person name="Nagy L."/>
            <person name="Hibbett D."/>
            <person name="Henrissat B."/>
            <person name="Matheny P.B."/>
            <person name="Labbe J."/>
            <person name="Martin F."/>
        </authorList>
    </citation>
    <scope>NUCLEOTIDE SEQUENCE</scope>
    <source>
        <strain evidence="1">EC-137</strain>
    </source>
</reference>
<name>A0ACB8QL52_9AGAM</name>
<keyword evidence="2" id="KW-1185">Reference proteome</keyword>
<sequence length="322" mass="35670">MATHFSVLPVDIIDTIRQQIENVDDQKISFVRLPHPRTGVPALFLPYLLTKSSSSSKYKWGILEAQSISPPNQRSWFTNDDQVVADGKLLIMTPIDPAFLLLRLLLAARPADGTTGMFQPLDDIFEDVASKLDSGIMQEDIARLTGLDCVAGAMRRICDFQDVTPEMTVYRYSEDKLMTYLKIKVTHLATPAVNELSRTIVRELAKDELMDDGKEQLLELGRTKSACNLLSQYLPPEIYRALLSSYDFATLDIHIQALRDEATAANTSPPIKTKDTNKGASAEKGEGKKRKGKATKASAGVEKLKKANTAGMAKLSTFFTKQ</sequence>
<accession>A0ACB8QL52</accession>
<comment type="caution">
    <text evidence="1">The sequence shown here is derived from an EMBL/GenBank/DDBJ whole genome shotgun (WGS) entry which is preliminary data.</text>
</comment>
<dbReference type="EMBL" id="MU273557">
    <property type="protein sequence ID" value="KAI0032101.1"/>
    <property type="molecule type" value="Genomic_DNA"/>
</dbReference>
<gene>
    <name evidence="1" type="ORF">K488DRAFT_86195</name>
</gene>
<reference evidence="1" key="2">
    <citation type="journal article" date="2022" name="New Phytol.">
        <title>Evolutionary transition to the ectomycorrhizal habit in the genomes of a hyperdiverse lineage of mushroom-forming fungi.</title>
        <authorList>
            <person name="Looney B."/>
            <person name="Miyauchi S."/>
            <person name="Morin E."/>
            <person name="Drula E."/>
            <person name="Courty P.E."/>
            <person name="Kohler A."/>
            <person name="Kuo A."/>
            <person name="LaButti K."/>
            <person name="Pangilinan J."/>
            <person name="Lipzen A."/>
            <person name="Riley R."/>
            <person name="Andreopoulos W."/>
            <person name="He G."/>
            <person name="Johnson J."/>
            <person name="Nolan M."/>
            <person name="Tritt A."/>
            <person name="Barry K.W."/>
            <person name="Grigoriev I.V."/>
            <person name="Nagy L.G."/>
            <person name="Hibbett D."/>
            <person name="Henrissat B."/>
            <person name="Matheny P.B."/>
            <person name="Labbe J."/>
            <person name="Martin F.M."/>
        </authorList>
    </citation>
    <scope>NUCLEOTIDE SEQUENCE</scope>
    <source>
        <strain evidence="1">EC-137</strain>
    </source>
</reference>
<evidence type="ECO:0000313" key="1">
    <source>
        <dbReference type="EMBL" id="KAI0032101.1"/>
    </source>
</evidence>
<evidence type="ECO:0000313" key="2">
    <source>
        <dbReference type="Proteomes" id="UP000814128"/>
    </source>
</evidence>
<protein>
    <submittedName>
        <fullName evidence="1">Ribonuclease H2, subunit B</fullName>
    </submittedName>
</protein>
<proteinExistence type="predicted"/>
<organism evidence="1 2">
    <name type="scientific">Vararia minispora EC-137</name>
    <dbReference type="NCBI Taxonomy" id="1314806"/>
    <lineage>
        <taxon>Eukaryota</taxon>
        <taxon>Fungi</taxon>
        <taxon>Dikarya</taxon>
        <taxon>Basidiomycota</taxon>
        <taxon>Agaricomycotina</taxon>
        <taxon>Agaricomycetes</taxon>
        <taxon>Russulales</taxon>
        <taxon>Lachnocladiaceae</taxon>
        <taxon>Vararia</taxon>
    </lineage>
</organism>